<evidence type="ECO:0000313" key="12">
    <source>
        <dbReference type="Proteomes" id="UP000323956"/>
    </source>
</evidence>
<keyword evidence="2 9" id="KW-0813">Transport</keyword>
<evidence type="ECO:0000256" key="6">
    <source>
        <dbReference type="ARBA" id="ARBA00022989"/>
    </source>
</evidence>
<accession>A0A1N7A0W3</accession>
<evidence type="ECO:0000256" key="3">
    <source>
        <dbReference type="ARBA" id="ARBA00022475"/>
    </source>
</evidence>
<gene>
    <name evidence="11" type="ORF">SAMN05421641_14016</name>
</gene>
<keyword evidence="3" id="KW-1003">Cell membrane</keyword>
<name>A0A1N7A0W3_9RHOB</name>
<evidence type="ECO:0000259" key="10">
    <source>
        <dbReference type="Pfam" id="PF04290"/>
    </source>
</evidence>
<reference evidence="11 12" key="1">
    <citation type="submission" date="2017-01" db="EMBL/GenBank/DDBJ databases">
        <authorList>
            <person name="Varghese N."/>
            <person name="Submissions S."/>
        </authorList>
    </citation>
    <scope>NUCLEOTIDE SEQUENCE [LARGE SCALE GENOMIC DNA]</scope>
    <source>
        <strain evidence="11 12">ATCC 700171</strain>
    </source>
</reference>
<protein>
    <recommendedName>
        <fullName evidence="9">TRAP transporter small permease protein</fullName>
    </recommendedName>
</protein>
<evidence type="ECO:0000256" key="8">
    <source>
        <dbReference type="ARBA" id="ARBA00038436"/>
    </source>
</evidence>
<dbReference type="EMBL" id="FTMK01000040">
    <property type="protein sequence ID" value="SIR32639.1"/>
    <property type="molecule type" value="Genomic_DNA"/>
</dbReference>
<dbReference type="Pfam" id="PF04290">
    <property type="entry name" value="DctQ"/>
    <property type="match status" value="1"/>
</dbReference>
<keyword evidence="7 9" id="KW-0472">Membrane</keyword>
<feature type="domain" description="Tripartite ATP-independent periplasmic transporters DctQ component" evidence="10">
    <location>
        <begin position="28"/>
        <end position="156"/>
    </location>
</feature>
<feature type="transmembrane region" description="Helical" evidence="9">
    <location>
        <begin position="132"/>
        <end position="151"/>
    </location>
</feature>
<evidence type="ECO:0000256" key="1">
    <source>
        <dbReference type="ARBA" id="ARBA00004429"/>
    </source>
</evidence>
<dbReference type="InterPro" id="IPR007387">
    <property type="entry name" value="TRAP_DctQ"/>
</dbReference>
<dbReference type="Proteomes" id="UP000323956">
    <property type="component" value="Unassembled WGS sequence"/>
</dbReference>
<keyword evidence="5 9" id="KW-0812">Transmembrane</keyword>
<proteinExistence type="inferred from homology"/>
<dbReference type="AlphaFoldDB" id="A0A1N7A0W3"/>
<evidence type="ECO:0000313" key="11">
    <source>
        <dbReference type="EMBL" id="SIR32639.1"/>
    </source>
</evidence>
<dbReference type="GO" id="GO:0015740">
    <property type="term" value="P:C4-dicarboxylate transport"/>
    <property type="evidence" value="ECO:0007669"/>
    <property type="project" value="TreeGrafter"/>
</dbReference>
<sequence length="168" mass="18215">MVAVLTLADRAFAWLLQVVILATSAIVTLSLVALVIFRVFFSQSLLGMHEASLLAAMWLYMAGAVMASRRSEHLVVDFLATSLRAPRAQAIHGLVVAVLTLVIAAIFALWVWSMLAWGMKRPQIIPVLNLPLWYAQAPLALAAVSAVLYALRDIARAGLRIAQPGKEA</sequence>
<feature type="transmembrane region" description="Helical" evidence="9">
    <location>
        <begin position="12"/>
        <end position="39"/>
    </location>
</feature>
<comment type="subunit">
    <text evidence="9">The complex comprises the extracytoplasmic solute receptor protein and the two transmembrane proteins.</text>
</comment>
<comment type="function">
    <text evidence="9">Part of the tripartite ATP-independent periplasmic (TRAP) transport system.</text>
</comment>
<feature type="transmembrane region" description="Helical" evidence="9">
    <location>
        <begin position="90"/>
        <end position="112"/>
    </location>
</feature>
<evidence type="ECO:0000256" key="5">
    <source>
        <dbReference type="ARBA" id="ARBA00022692"/>
    </source>
</evidence>
<dbReference type="GO" id="GO:0005886">
    <property type="term" value="C:plasma membrane"/>
    <property type="evidence" value="ECO:0007669"/>
    <property type="project" value="UniProtKB-SubCell"/>
</dbReference>
<keyword evidence="4 9" id="KW-0997">Cell inner membrane</keyword>
<comment type="similarity">
    <text evidence="8 9">Belongs to the TRAP transporter small permease family.</text>
</comment>
<feature type="transmembrane region" description="Helical" evidence="9">
    <location>
        <begin position="51"/>
        <end position="69"/>
    </location>
</feature>
<dbReference type="InterPro" id="IPR055348">
    <property type="entry name" value="DctQ"/>
</dbReference>
<evidence type="ECO:0000256" key="2">
    <source>
        <dbReference type="ARBA" id="ARBA00022448"/>
    </source>
</evidence>
<evidence type="ECO:0000256" key="4">
    <source>
        <dbReference type="ARBA" id="ARBA00022519"/>
    </source>
</evidence>
<evidence type="ECO:0000256" key="9">
    <source>
        <dbReference type="RuleBase" id="RU369079"/>
    </source>
</evidence>
<evidence type="ECO:0000256" key="7">
    <source>
        <dbReference type="ARBA" id="ARBA00023136"/>
    </source>
</evidence>
<keyword evidence="6 9" id="KW-1133">Transmembrane helix</keyword>
<dbReference type="PANTHER" id="PTHR35011:SF2">
    <property type="entry name" value="2,3-DIKETO-L-GULONATE TRAP TRANSPORTER SMALL PERMEASE PROTEIN YIAM"/>
    <property type="match status" value="1"/>
</dbReference>
<dbReference type="PANTHER" id="PTHR35011">
    <property type="entry name" value="2,3-DIKETO-L-GULONATE TRAP TRANSPORTER SMALL PERMEASE PROTEIN YIAM"/>
    <property type="match status" value="1"/>
</dbReference>
<dbReference type="GO" id="GO:0022857">
    <property type="term" value="F:transmembrane transporter activity"/>
    <property type="evidence" value="ECO:0007669"/>
    <property type="project" value="UniProtKB-UniRule"/>
</dbReference>
<organism evidence="11 12">
    <name type="scientific">Paracoccus thiocyanatus</name>
    <dbReference type="NCBI Taxonomy" id="34006"/>
    <lineage>
        <taxon>Bacteria</taxon>
        <taxon>Pseudomonadati</taxon>
        <taxon>Pseudomonadota</taxon>
        <taxon>Alphaproteobacteria</taxon>
        <taxon>Rhodobacterales</taxon>
        <taxon>Paracoccaceae</taxon>
        <taxon>Paracoccus</taxon>
    </lineage>
</organism>
<comment type="subcellular location">
    <subcellularLocation>
        <location evidence="1 9">Cell inner membrane</location>
        <topology evidence="1 9">Multi-pass membrane protein</topology>
    </subcellularLocation>
</comment>